<dbReference type="InterPro" id="IPR038247">
    <property type="entry name" value="Jag_N_dom_sf"/>
</dbReference>
<feature type="domain" description="R3H" evidence="2">
    <location>
        <begin position="130"/>
        <end position="196"/>
    </location>
</feature>
<accession>A0A660SEW9</accession>
<protein>
    <recommendedName>
        <fullName evidence="2">R3H domain-containing protein</fullName>
    </recommendedName>
</protein>
<dbReference type="Gene3D" id="3.30.1370.50">
    <property type="entry name" value="R3H-like domain"/>
    <property type="match status" value="1"/>
</dbReference>
<dbReference type="InterPro" id="IPR036867">
    <property type="entry name" value="R3H_dom_sf"/>
</dbReference>
<reference evidence="3 4" key="1">
    <citation type="submission" date="2018-06" db="EMBL/GenBank/DDBJ databases">
        <title>Extensive metabolic versatility and redundancy in microbially diverse, dynamic hydrothermal sediments.</title>
        <authorList>
            <person name="Dombrowski N."/>
            <person name="Teske A."/>
            <person name="Baker B.J."/>
        </authorList>
    </citation>
    <scope>NUCLEOTIDE SEQUENCE [LARGE SCALE GENOMIC DNA]</scope>
    <source>
        <strain evidence="3">B36_G15</strain>
    </source>
</reference>
<evidence type="ECO:0000256" key="1">
    <source>
        <dbReference type="SAM" id="Coils"/>
    </source>
</evidence>
<dbReference type="EMBL" id="QNBE01000090">
    <property type="protein sequence ID" value="RKX69349.1"/>
    <property type="molecule type" value="Genomic_DNA"/>
</dbReference>
<dbReference type="CDD" id="cd02414">
    <property type="entry name" value="KH-II_Jag"/>
    <property type="match status" value="1"/>
</dbReference>
<evidence type="ECO:0000259" key="2">
    <source>
        <dbReference type="PROSITE" id="PS51061"/>
    </source>
</evidence>
<dbReference type="InterPro" id="IPR039247">
    <property type="entry name" value="KhpB"/>
</dbReference>
<dbReference type="InterPro" id="IPR015946">
    <property type="entry name" value="KH_dom-like_a/b"/>
</dbReference>
<dbReference type="GO" id="GO:0003723">
    <property type="term" value="F:RNA binding"/>
    <property type="evidence" value="ECO:0007669"/>
    <property type="project" value="InterPro"/>
</dbReference>
<dbReference type="PANTHER" id="PTHR35800:SF1">
    <property type="entry name" value="RNA-BINDING PROTEIN KHPB"/>
    <property type="match status" value="1"/>
</dbReference>
<evidence type="ECO:0000313" key="3">
    <source>
        <dbReference type="EMBL" id="RKX69349.1"/>
    </source>
</evidence>
<sequence>MREIEVTGKTEAEALDEALKALKAEREEVNVERTSESEDGVTLRVSFKGPEESVKALIRYFLEELGFKGSVKIKRDSRGLYLNIKTKRSDRLLIGKHGETLFALQYLISRLIRKDYPTLSVLIDVGGYRMRRQNYLRKKAEAVARIVVETGKEMAMDPLTEKERRIVEEVLKGIDGVTCYTIGSGHKQNLIIVPVHEGK</sequence>
<dbReference type="Gene3D" id="3.30.30.80">
    <property type="entry name" value="probable RNA-binding protein from clostridium symbiosum atcc 14940"/>
    <property type="match status" value="1"/>
</dbReference>
<organism evidence="3 4">
    <name type="scientific">candidate division WOR-3 bacterium</name>
    <dbReference type="NCBI Taxonomy" id="2052148"/>
    <lineage>
        <taxon>Bacteria</taxon>
        <taxon>Bacteria division WOR-3</taxon>
    </lineage>
</organism>
<dbReference type="PROSITE" id="PS51061">
    <property type="entry name" value="R3H"/>
    <property type="match status" value="1"/>
</dbReference>
<gene>
    <name evidence="3" type="ORF">DRP53_08435</name>
</gene>
<comment type="caution">
    <text evidence="3">The sequence shown here is derived from an EMBL/GenBank/DDBJ whole genome shotgun (WGS) entry which is preliminary data.</text>
</comment>
<feature type="coiled-coil region" evidence="1">
    <location>
        <begin position="12"/>
        <end position="39"/>
    </location>
</feature>
<dbReference type="InterPro" id="IPR038008">
    <property type="entry name" value="Jag_KH"/>
</dbReference>
<keyword evidence="1" id="KW-0175">Coiled coil</keyword>
<name>A0A660SEW9_UNCW3</name>
<dbReference type="PANTHER" id="PTHR35800">
    <property type="entry name" value="PROTEIN JAG"/>
    <property type="match status" value="1"/>
</dbReference>
<dbReference type="InterPro" id="IPR001374">
    <property type="entry name" value="R3H_dom"/>
</dbReference>
<evidence type="ECO:0000313" key="4">
    <source>
        <dbReference type="Proteomes" id="UP000268469"/>
    </source>
</evidence>
<dbReference type="AlphaFoldDB" id="A0A660SEW9"/>
<proteinExistence type="predicted"/>
<dbReference type="Proteomes" id="UP000268469">
    <property type="component" value="Unassembled WGS sequence"/>
</dbReference>
<dbReference type="Gene3D" id="3.30.300.20">
    <property type="match status" value="1"/>
</dbReference>